<keyword evidence="6" id="KW-0804">Transcription</keyword>
<dbReference type="PROSITE" id="PS50048">
    <property type="entry name" value="ZN2_CY6_FUNGAL_2"/>
    <property type="match status" value="1"/>
</dbReference>
<feature type="compositionally biased region" description="Polar residues" evidence="8">
    <location>
        <begin position="806"/>
        <end position="821"/>
    </location>
</feature>
<dbReference type="GO" id="GO:0008270">
    <property type="term" value="F:zinc ion binding"/>
    <property type="evidence" value="ECO:0007669"/>
    <property type="project" value="InterPro"/>
</dbReference>
<keyword evidence="2" id="KW-0479">Metal-binding</keyword>
<dbReference type="SMART" id="SM00066">
    <property type="entry name" value="GAL4"/>
    <property type="match status" value="1"/>
</dbReference>
<comment type="caution">
    <text evidence="10">The sequence shown here is derived from an EMBL/GenBank/DDBJ whole genome shotgun (WGS) entry which is preliminary data.</text>
</comment>
<dbReference type="InterPro" id="IPR001138">
    <property type="entry name" value="Zn2Cys6_DnaBD"/>
</dbReference>
<evidence type="ECO:0000259" key="9">
    <source>
        <dbReference type="PROSITE" id="PS50048"/>
    </source>
</evidence>
<proteinExistence type="predicted"/>
<accession>A0AAE0NUC2</accession>
<dbReference type="CDD" id="cd00067">
    <property type="entry name" value="GAL4"/>
    <property type="match status" value="1"/>
</dbReference>
<dbReference type="InterPro" id="IPR051615">
    <property type="entry name" value="Transcr_Regulatory_Elem"/>
</dbReference>
<keyword evidence="4" id="KW-0805">Transcription regulation</keyword>
<evidence type="ECO:0000256" key="2">
    <source>
        <dbReference type="ARBA" id="ARBA00022723"/>
    </source>
</evidence>
<protein>
    <submittedName>
        <fullName evidence="10">C6-zinc finger TF, regulator of conidiation</fullName>
    </submittedName>
</protein>
<reference evidence="10" key="1">
    <citation type="journal article" date="2023" name="Mol. Phylogenet. Evol.">
        <title>Genome-scale phylogeny and comparative genomics of the fungal order Sordariales.</title>
        <authorList>
            <person name="Hensen N."/>
            <person name="Bonometti L."/>
            <person name="Westerberg I."/>
            <person name="Brannstrom I.O."/>
            <person name="Guillou S."/>
            <person name="Cros-Aarteil S."/>
            <person name="Calhoun S."/>
            <person name="Haridas S."/>
            <person name="Kuo A."/>
            <person name="Mondo S."/>
            <person name="Pangilinan J."/>
            <person name="Riley R."/>
            <person name="LaButti K."/>
            <person name="Andreopoulos B."/>
            <person name="Lipzen A."/>
            <person name="Chen C."/>
            <person name="Yan M."/>
            <person name="Daum C."/>
            <person name="Ng V."/>
            <person name="Clum A."/>
            <person name="Steindorff A."/>
            <person name="Ohm R.A."/>
            <person name="Martin F."/>
            <person name="Silar P."/>
            <person name="Natvig D.O."/>
            <person name="Lalanne C."/>
            <person name="Gautier V."/>
            <person name="Ament-Velasquez S.L."/>
            <person name="Kruys A."/>
            <person name="Hutchinson M.I."/>
            <person name="Powell A.J."/>
            <person name="Barry K."/>
            <person name="Miller A.N."/>
            <person name="Grigoriev I.V."/>
            <person name="Debuchy R."/>
            <person name="Gladieux P."/>
            <person name="Hiltunen Thoren M."/>
            <person name="Johannesson H."/>
        </authorList>
    </citation>
    <scope>NUCLEOTIDE SEQUENCE</scope>
    <source>
        <strain evidence="10">CBS 232.78</strain>
    </source>
</reference>
<keyword evidence="5" id="KW-0238">DNA-binding</keyword>
<dbReference type="AlphaFoldDB" id="A0AAE0NUC2"/>
<feature type="region of interest" description="Disordered" evidence="8">
    <location>
        <begin position="666"/>
        <end position="705"/>
    </location>
</feature>
<dbReference type="GO" id="GO:0003677">
    <property type="term" value="F:DNA binding"/>
    <property type="evidence" value="ECO:0007669"/>
    <property type="project" value="UniProtKB-KW"/>
</dbReference>
<feature type="compositionally biased region" description="Polar residues" evidence="8">
    <location>
        <begin position="772"/>
        <end position="782"/>
    </location>
</feature>
<evidence type="ECO:0000256" key="8">
    <source>
        <dbReference type="SAM" id="MobiDB-lite"/>
    </source>
</evidence>
<evidence type="ECO:0000256" key="4">
    <source>
        <dbReference type="ARBA" id="ARBA00023015"/>
    </source>
</evidence>
<dbReference type="Pfam" id="PF04082">
    <property type="entry name" value="Fungal_trans"/>
    <property type="match status" value="1"/>
</dbReference>
<evidence type="ECO:0000256" key="7">
    <source>
        <dbReference type="ARBA" id="ARBA00023242"/>
    </source>
</evidence>
<reference evidence="10" key="2">
    <citation type="submission" date="2023-06" db="EMBL/GenBank/DDBJ databases">
        <authorList>
            <consortium name="Lawrence Berkeley National Laboratory"/>
            <person name="Haridas S."/>
            <person name="Hensen N."/>
            <person name="Bonometti L."/>
            <person name="Westerberg I."/>
            <person name="Brannstrom I.O."/>
            <person name="Guillou S."/>
            <person name="Cros-Aarteil S."/>
            <person name="Calhoun S."/>
            <person name="Kuo A."/>
            <person name="Mondo S."/>
            <person name="Pangilinan J."/>
            <person name="Riley R."/>
            <person name="LaButti K."/>
            <person name="Andreopoulos B."/>
            <person name="Lipzen A."/>
            <person name="Chen C."/>
            <person name="Yanf M."/>
            <person name="Daum C."/>
            <person name="Ng V."/>
            <person name="Clum A."/>
            <person name="Steindorff A."/>
            <person name="Ohm R."/>
            <person name="Martin F."/>
            <person name="Silar P."/>
            <person name="Natvig D."/>
            <person name="Lalanne C."/>
            <person name="Gautier V."/>
            <person name="Ament-velasquez S.L."/>
            <person name="Kruys A."/>
            <person name="Hutchinson M.I."/>
            <person name="Powell A.J."/>
            <person name="Barry K."/>
            <person name="Miller A.N."/>
            <person name="Grigoriev I.V."/>
            <person name="Debuchy R."/>
            <person name="Gladieux P."/>
            <person name="Thoren M.H."/>
            <person name="Johannesson H."/>
        </authorList>
    </citation>
    <scope>NUCLEOTIDE SEQUENCE</scope>
    <source>
        <strain evidence="10">CBS 232.78</strain>
    </source>
</reference>
<organism evidence="10 11">
    <name type="scientific">Podospora didyma</name>
    <dbReference type="NCBI Taxonomy" id="330526"/>
    <lineage>
        <taxon>Eukaryota</taxon>
        <taxon>Fungi</taxon>
        <taxon>Dikarya</taxon>
        <taxon>Ascomycota</taxon>
        <taxon>Pezizomycotina</taxon>
        <taxon>Sordariomycetes</taxon>
        <taxon>Sordariomycetidae</taxon>
        <taxon>Sordariales</taxon>
        <taxon>Podosporaceae</taxon>
        <taxon>Podospora</taxon>
    </lineage>
</organism>
<dbReference type="GO" id="GO:0005634">
    <property type="term" value="C:nucleus"/>
    <property type="evidence" value="ECO:0007669"/>
    <property type="project" value="UniProtKB-SubCell"/>
</dbReference>
<dbReference type="GO" id="GO:0000981">
    <property type="term" value="F:DNA-binding transcription factor activity, RNA polymerase II-specific"/>
    <property type="evidence" value="ECO:0007669"/>
    <property type="project" value="InterPro"/>
</dbReference>
<feature type="domain" description="Zn(2)-C6 fungal-type" evidence="9">
    <location>
        <begin position="10"/>
        <end position="39"/>
    </location>
</feature>
<keyword evidence="7" id="KW-0539">Nucleus</keyword>
<feature type="region of interest" description="Disordered" evidence="8">
    <location>
        <begin position="102"/>
        <end position="155"/>
    </location>
</feature>
<dbReference type="GO" id="GO:0006351">
    <property type="term" value="P:DNA-templated transcription"/>
    <property type="evidence" value="ECO:0007669"/>
    <property type="project" value="InterPro"/>
</dbReference>
<evidence type="ECO:0000313" key="10">
    <source>
        <dbReference type="EMBL" id="KAK3387881.1"/>
    </source>
</evidence>
<keyword evidence="3" id="KW-0862">Zinc</keyword>
<dbReference type="PANTHER" id="PTHR31313">
    <property type="entry name" value="TY1 ENHANCER ACTIVATOR"/>
    <property type="match status" value="1"/>
</dbReference>
<comment type="subcellular location">
    <subcellularLocation>
        <location evidence="1">Nucleus</location>
    </subcellularLocation>
</comment>
<sequence length="821" mass="89839">MPRQHLTPNACLVCRRKRTKCDGQMPCRRCRSRGEECVYEDKKWRTKDHLRSEIERLRAEQRQGHALIRALTDNDPKQWETILDRLRNDDSPDSIAEWIHSTRCASGPPHPPSQALVDNSRLGDASPRLCSPFRPPQSLSSEPTPGERVRAASFSSASTRSFSQTASSVDGMSRTSFSADFSPASHFSLRDNNTAFPPLPFTFAPSLLPIGIPQLNHQRSAHSSAPPVFEQPILHTWTNVTSDKRLVERLLASFFSGSFHSLSLISQPQFVKDFCAGNSRFCSEALVNAILGSACKYFDTTSQLISRVTFGDAFFAEAKRLLAVEHSNVSLPSIQALGVLALAEMSQGNDTEAWDLAQESVRASIHLALQTRNQEEELDGDFRAVRALVYCGGFSLIRVLQLLTGHLEPKAGPLFMRLQPHSPYMGEDSPEARVERGIALQMQFFAELQYCPPLTRFIFEVTEVVHTFLTYNFSKATSAEDLEGAYDKCLGYYRQFTELSAPDMDSTPDLIFAQIWYHCCLLNLLGPFVGGTASLVDGVPPRLRDGVTPKLVCQQASEAIVFLTSTYQTHYTLGLLPPLLPHMVFAAVLYQLTLAIDSQQASHHQQAFARSPVPMSPRTTYEAPQHPKPSPLWPPQMSYTPHASSPSFCISHPLSPTVNMQMQRAARRASGLSTTSTCDSGGVSDREEASQSDASSEMLPTFTSDPADLVTIGSLQLGSMGAQHPGAAEAARLLRSLGTAKDFARPGLNSATSMVTEPFCFPSDKFGGPPTMTTGLGFQEASSHGGFTEAEPTNLSANTAPGPGQGFQTTPSSLSVSVNQD</sequence>
<gene>
    <name evidence="10" type="ORF">B0H63DRAFT_393311</name>
</gene>
<feature type="region of interest" description="Disordered" evidence="8">
    <location>
        <begin position="605"/>
        <end position="637"/>
    </location>
</feature>
<evidence type="ECO:0000256" key="5">
    <source>
        <dbReference type="ARBA" id="ARBA00023125"/>
    </source>
</evidence>
<dbReference type="PANTHER" id="PTHR31313:SF4">
    <property type="entry name" value="CONIDIAL DEVELOPMENT PROTEIN FLUFFY"/>
    <property type="match status" value="1"/>
</dbReference>
<dbReference type="PROSITE" id="PS00463">
    <property type="entry name" value="ZN2_CY6_FUNGAL_1"/>
    <property type="match status" value="1"/>
</dbReference>
<evidence type="ECO:0000313" key="11">
    <source>
        <dbReference type="Proteomes" id="UP001285441"/>
    </source>
</evidence>
<evidence type="ECO:0000256" key="3">
    <source>
        <dbReference type="ARBA" id="ARBA00022833"/>
    </source>
</evidence>
<dbReference type="Proteomes" id="UP001285441">
    <property type="component" value="Unassembled WGS sequence"/>
</dbReference>
<dbReference type="Pfam" id="PF00172">
    <property type="entry name" value="Zn_clus"/>
    <property type="match status" value="1"/>
</dbReference>
<dbReference type="CDD" id="cd12148">
    <property type="entry name" value="fungal_TF_MHR"/>
    <property type="match status" value="1"/>
</dbReference>
<dbReference type="EMBL" id="JAULSW010000003">
    <property type="protein sequence ID" value="KAK3387881.1"/>
    <property type="molecule type" value="Genomic_DNA"/>
</dbReference>
<keyword evidence="11" id="KW-1185">Reference proteome</keyword>
<dbReference type="InterPro" id="IPR007219">
    <property type="entry name" value="XnlR_reg_dom"/>
</dbReference>
<evidence type="ECO:0000256" key="6">
    <source>
        <dbReference type="ARBA" id="ARBA00023163"/>
    </source>
</evidence>
<dbReference type="Gene3D" id="4.10.240.10">
    <property type="entry name" value="Zn(2)-C6 fungal-type DNA-binding domain"/>
    <property type="match status" value="1"/>
</dbReference>
<evidence type="ECO:0000256" key="1">
    <source>
        <dbReference type="ARBA" id="ARBA00004123"/>
    </source>
</evidence>
<dbReference type="SUPFAM" id="SSF57701">
    <property type="entry name" value="Zn2/Cys6 DNA-binding domain"/>
    <property type="match status" value="1"/>
</dbReference>
<feature type="region of interest" description="Disordered" evidence="8">
    <location>
        <begin position="772"/>
        <end position="821"/>
    </location>
</feature>
<name>A0AAE0NUC2_9PEZI</name>
<dbReference type="InterPro" id="IPR036864">
    <property type="entry name" value="Zn2-C6_fun-type_DNA-bd_sf"/>
</dbReference>